<organism evidence="1 2">
    <name type="scientific">Vibrio cholerae</name>
    <dbReference type="NCBI Taxonomy" id="666"/>
    <lineage>
        <taxon>Bacteria</taxon>
        <taxon>Pseudomonadati</taxon>
        <taxon>Pseudomonadota</taxon>
        <taxon>Gammaproteobacteria</taxon>
        <taxon>Vibrionales</taxon>
        <taxon>Vibrionaceae</taxon>
        <taxon>Vibrio</taxon>
    </lineage>
</organism>
<protein>
    <submittedName>
        <fullName evidence="1">Uncharacterized protein</fullName>
    </submittedName>
</protein>
<sequence>MRSILPSALTPGCVDGLRGQQGAANAVRVYHWCLTVHIVQVTKLTVRDSDVRFHLNNVFGRGYNRADQDVGVGKRCAPPLF</sequence>
<dbReference type="EMBL" id="CWOW01000029">
    <property type="protein sequence ID" value="CSB14298.1"/>
    <property type="molecule type" value="Genomic_DNA"/>
</dbReference>
<evidence type="ECO:0000313" key="1">
    <source>
        <dbReference type="EMBL" id="CSB14298.1"/>
    </source>
</evidence>
<name>A0A655S2P6_VIBCL</name>
<accession>A0A655S2P6</accession>
<dbReference type="AlphaFoldDB" id="A0A655S2P6"/>
<evidence type="ECO:0000313" key="2">
    <source>
        <dbReference type="Proteomes" id="UP000044806"/>
    </source>
</evidence>
<proteinExistence type="predicted"/>
<gene>
    <name evidence="1" type="ORF">ERS013165_03546</name>
</gene>
<reference evidence="1 2" key="1">
    <citation type="submission" date="2015-07" db="EMBL/GenBank/DDBJ databases">
        <authorList>
            <consortium name="Pathogen Informatics"/>
        </authorList>
    </citation>
    <scope>NUCLEOTIDE SEQUENCE [LARGE SCALE GENOMIC DNA]</scope>
    <source>
        <strain evidence="1 2">A51</strain>
    </source>
</reference>
<dbReference type="Proteomes" id="UP000044806">
    <property type="component" value="Unassembled WGS sequence"/>
</dbReference>